<dbReference type="SUPFAM" id="SSF54690">
    <property type="entry name" value="Molybdopterin synthase subunit MoaE"/>
    <property type="match status" value="1"/>
</dbReference>
<name>A0A7C1E0M4_9CREN</name>
<dbReference type="Gene3D" id="3.90.1170.40">
    <property type="entry name" value="Molybdopterin biosynthesis MoaE subunit"/>
    <property type="match status" value="1"/>
</dbReference>
<protein>
    <submittedName>
        <fullName evidence="1">Molybdenum cofactor biosynthesis protein MoaE</fullName>
    </submittedName>
</protein>
<evidence type="ECO:0000313" key="1">
    <source>
        <dbReference type="EMBL" id="HDS11057.1"/>
    </source>
</evidence>
<dbReference type="CDD" id="cd00756">
    <property type="entry name" value="MoaE"/>
    <property type="match status" value="1"/>
</dbReference>
<dbReference type="PANTHER" id="PTHR23404">
    <property type="entry name" value="MOLYBDOPTERIN SYNTHASE RELATED"/>
    <property type="match status" value="1"/>
</dbReference>
<dbReference type="AlphaFoldDB" id="A0A7C1E0M4"/>
<comment type="caution">
    <text evidence="1">The sequence shown here is derived from an EMBL/GenBank/DDBJ whole genome shotgun (WGS) entry which is preliminary data.</text>
</comment>
<gene>
    <name evidence="1" type="ORF">ENO04_05545</name>
</gene>
<reference evidence="1" key="1">
    <citation type="journal article" date="2020" name="mSystems">
        <title>Genome- and Community-Level Interaction Insights into Carbon Utilization and Element Cycling Functions of Hydrothermarchaeota in Hydrothermal Sediment.</title>
        <authorList>
            <person name="Zhou Z."/>
            <person name="Liu Y."/>
            <person name="Xu W."/>
            <person name="Pan J."/>
            <person name="Luo Z.H."/>
            <person name="Li M."/>
        </authorList>
    </citation>
    <scope>NUCLEOTIDE SEQUENCE [LARGE SCALE GENOMIC DNA]</scope>
    <source>
        <strain evidence="1">SpSt-123</strain>
    </source>
</reference>
<dbReference type="GO" id="GO:0006777">
    <property type="term" value="P:Mo-molybdopterin cofactor biosynthetic process"/>
    <property type="evidence" value="ECO:0007669"/>
    <property type="project" value="InterPro"/>
</dbReference>
<accession>A0A7C1E0M4</accession>
<organism evidence="1">
    <name type="scientific">Fervidicoccus fontis</name>
    <dbReference type="NCBI Taxonomy" id="683846"/>
    <lineage>
        <taxon>Archaea</taxon>
        <taxon>Thermoproteota</taxon>
        <taxon>Thermoprotei</taxon>
        <taxon>Fervidicoccales</taxon>
        <taxon>Fervidicoccaceae</taxon>
        <taxon>Fervidicoccus</taxon>
    </lineage>
</organism>
<dbReference type="InterPro" id="IPR036563">
    <property type="entry name" value="MoaE_sf"/>
</dbReference>
<dbReference type="Pfam" id="PF02391">
    <property type="entry name" value="MoaE"/>
    <property type="match status" value="1"/>
</dbReference>
<dbReference type="EMBL" id="DSDY01000166">
    <property type="protein sequence ID" value="HDS11057.1"/>
    <property type="molecule type" value="Genomic_DNA"/>
</dbReference>
<proteinExistence type="predicted"/>
<sequence length="168" mass="18587">MSIKACSDPPPFLRDECFQGKVVEGLSYTHVFAALEWLSSKTSLIGSGGVSVFLGFVKGVVDNARVIKLKYTSYEPYASKTLDNIAKSYSNNPNIYGIIILHTSGDARPGSPTLFVAISGKTRKDSLEVTREVVERVKKEPPIFKLEVREDGEYWILGDGRRVKRLTG</sequence>
<dbReference type="InterPro" id="IPR003448">
    <property type="entry name" value="Mopterin_biosynth_MoaE"/>
</dbReference>